<dbReference type="Proteomes" id="UP000240957">
    <property type="component" value="Unassembled WGS sequence"/>
</dbReference>
<evidence type="ECO:0000313" key="4">
    <source>
        <dbReference type="Proteomes" id="UP001595455"/>
    </source>
</evidence>
<evidence type="ECO:0000313" key="3">
    <source>
        <dbReference type="Proteomes" id="UP000240957"/>
    </source>
</evidence>
<reference evidence="1" key="1">
    <citation type="journal article" date="2014" name="Int. J. Syst. Evol. Microbiol.">
        <title>Complete genome of a new Firmicutes species belonging to the dominant human colonic microbiota ('Ruminococcus bicirculans') reveals two chromosomes and a selective capacity to utilize plant glucans.</title>
        <authorList>
            <consortium name="NISC Comparative Sequencing Program"/>
            <person name="Wegmann U."/>
            <person name="Louis P."/>
            <person name="Goesmann A."/>
            <person name="Henrissat B."/>
            <person name="Duncan S.H."/>
            <person name="Flint H.J."/>
        </authorList>
    </citation>
    <scope>NUCLEOTIDE SEQUENCE</scope>
    <source>
        <strain evidence="1">KCTC 62575</strain>
    </source>
</reference>
<accession>A0A371YIF1</accession>
<dbReference type="RefSeq" id="WP_107010334.1">
    <property type="nucleotide sequence ID" value="NZ_JBHRSF010000059.1"/>
</dbReference>
<comment type="caution">
    <text evidence="2">The sequence shown here is derived from an EMBL/GenBank/DDBJ whole genome shotgun (WGS) entry which is preliminary data.</text>
</comment>
<evidence type="ECO:0000313" key="1">
    <source>
        <dbReference type="EMBL" id="MFC2996243.1"/>
    </source>
</evidence>
<sequence>MSEKNDSLDTDVKKMKLRYAQHGHLDTPYLIARFAGMQEIDALWLSFYSEYPDEKNDFSAVGQFLKFGTEWRKFVYEKLHSLHGGDYEKIAKRRNQLKKAIKIAVAESDMRKAGLLLHAFGDSFAHTKGAYNTHDETAYGSVIGHAFEGICFHDPDKAFKVSNRQKYIGFITQLFEILKTLNADVDGFNNYVFQVENAKCTRDDCAIDELNLKPVHRKVNLFLKDNIHYIKVITKEELESIFTYID</sequence>
<dbReference type="EMBL" id="PYIX02000179">
    <property type="protein sequence ID" value="RFC81252.1"/>
    <property type="molecule type" value="Genomic_DNA"/>
</dbReference>
<gene>
    <name evidence="1" type="ORF">ACFODO_13375</name>
    <name evidence="2" type="ORF">C9E89_022870</name>
</gene>
<dbReference type="EMBL" id="JBHRSF010000059">
    <property type="protein sequence ID" value="MFC2996243.1"/>
    <property type="molecule type" value="Genomic_DNA"/>
</dbReference>
<keyword evidence="4" id="KW-1185">Reference proteome</keyword>
<protein>
    <submittedName>
        <fullName evidence="2">Uncharacterized protein</fullName>
    </submittedName>
</protein>
<dbReference type="AlphaFoldDB" id="A0A371YIF1"/>
<dbReference type="Proteomes" id="UP001595455">
    <property type="component" value="Unassembled WGS sequence"/>
</dbReference>
<name>A0A371YIF1_9GAMM</name>
<organism evidence="2 3">
    <name type="scientific">Acinetobacter sichuanensis</name>
    <dbReference type="NCBI Taxonomy" id="2136183"/>
    <lineage>
        <taxon>Bacteria</taxon>
        <taxon>Pseudomonadati</taxon>
        <taxon>Pseudomonadota</taxon>
        <taxon>Gammaproteobacteria</taxon>
        <taxon>Moraxellales</taxon>
        <taxon>Moraxellaceae</taxon>
        <taxon>Acinetobacter</taxon>
    </lineage>
</organism>
<reference evidence="2 3" key="2">
    <citation type="submission" date="2018-08" db="EMBL/GenBank/DDBJ databases">
        <title>The draft genome of Acinetobacter sichuanensis strain WCHAc060041.</title>
        <authorList>
            <person name="Qin J."/>
            <person name="Feng Y."/>
            <person name="Zong Z."/>
        </authorList>
    </citation>
    <scope>NUCLEOTIDE SEQUENCE [LARGE SCALE GENOMIC DNA]</scope>
    <source>
        <strain evidence="2 3">WCHAc060041</strain>
    </source>
</reference>
<proteinExistence type="predicted"/>
<evidence type="ECO:0000313" key="2">
    <source>
        <dbReference type="EMBL" id="RFC81252.1"/>
    </source>
</evidence>
<reference evidence="4" key="3">
    <citation type="journal article" date="2019" name="Int. J. Syst. Evol. Microbiol.">
        <title>The Global Catalogue of Microorganisms (GCM) 10K type strain sequencing project: providing services to taxonomists for standard genome sequencing and annotation.</title>
        <authorList>
            <consortium name="The Broad Institute Genomics Platform"/>
            <consortium name="The Broad Institute Genome Sequencing Center for Infectious Disease"/>
            <person name="Wu L."/>
            <person name="Ma J."/>
        </authorList>
    </citation>
    <scope>NUCLEOTIDE SEQUENCE [LARGE SCALE GENOMIC DNA]</scope>
    <source>
        <strain evidence="4">KCTC 62575</strain>
    </source>
</reference>
<dbReference type="OrthoDB" id="6809894at2"/>
<reference evidence="1" key="4">
    <citation type="submission" date="2024-09" db="EMBL/GenBank/DDBJ databases">
        <authorList>
            <person name="Sun Q."/>
            <person name="Mori K."/>
        </authorList>
    </citation>
    <scope>NUCLEOTIDE SEQUENCE</scope>
    <source>
        <strain evidence="1">KCTC 62575</strain>
    </source>
</reference>